<accession>A0A378K3Z3</accession>
<evidence type="ECO:0000313" key="2">
    <source>
        <dbReference type="EMBL" id="STX79259.1"/>
    </source>
</evidence>
<dbReference type="AlphaFoldDB" id="A0A378K3Z3"/>
<name>A0A378K3Z3_LEGPN</name>
<evidence type="ECO:0000313" key="1">
    <source>
        <dbReference type="EMBL" id="MCZ4718741.1"/>
    </source>
</evidence>
<dbReference type="EMBL" id="JAPXIC010000040">
    <property type="protein sequence ID" value="MCZ4718741.1"/>
    <property type="molecule type" value="Genomic_DNA"/>
</dbReference>
<dbReference type="Proteomes" id="UP001071279">
    <property type="component" value="Unassembled WGS sequence"/>
</dbReference>
<dbReference type="Pfam" id="PF16263">
    <property type="entry name" value="DUF4917"/>
    <property type="match status" value="1"/>
</dbReference>
<proteinExistence type="predicted"/>
<dbReference type="Proteomes" id="UP000254631">
    <property type="component" value="Unassembled WGS sequence"/>
</dbReference>
<reference evidence="2 3" key="1">
    <citation type="submission" date="2018-06" db="EMBL/GenBank/DDBJ databases">
        <authorList>
            <consortium name="Pathogen Informatics"/>
            <person name="Doyle S."/>
        </authorList>
    </citation>
    <scope>NUCLEOTIDE SEQUENCE [LARGE SCALE GENOMIC DNA]</scope>
    <source>
        <strain evidence="2 3">NCTC12000</strain>
    </source>
</reference>
<sequence>MTIEQWSKIKSKYQGASIILGNGASIAFSSGFKYDSLFDEARNNNFIDDNLFGLFQKFETTNFELVLYRLWQTKEVLRVLEEKTDVIDGCYSLCRNSLIQTVHKAHIAYNNKDDDFIKMLDNASEFLKNFKTVYSLNYDLILYWVIARGNNTSEKKGHIFKDCFNEPFEGTDFKLFNFNFNLLRSPHLEQEIAVLVFYPHGNLTLARLKNEAFHEIDLKICSNDYWHLNAIFNIWNQGKLEPVFISEGDSVEKKKRIEESEYLRTIYNKGFREIGSSLVIYGWSISEQDNHLLERLVEIQEERTSHNKDIIENIAVSVYLDGNEEAFIDEITNKLAPLNVNIDFYDSQNNCWCNGAYD</sequence>
<reference evidence="1" key="2">
    <citation type="submission" date="2022-12" db="EMBL/GenBank/DDBJ databases">
        <title>Comparative genomics of Legionella pneumophila isolates from the West Bank and Germany support molecular epidemiology of Legionnaires disease.</title>
        <authorList>
            <person name="Zayed A.R."/>
            <person name="Bitar D.M."/>
            <person name="Steinert M."/>
            <person name="Lueck C."/>
            <person name="Brettar I."/>
            <person name="Hoefle M.G."/>
            <person name="Bunk B."/>
        </authorList>
    </citation>
    <scope>NUCLEOTIDE SEQUENCE</scope>
    <source>
        <strain evidence="1">H23</strain>
    </source>
</reference>
<organism evidence="2 3">
    <name type="scientific">Legionella pneumophila</name>
    <dbReference type="NCBI Taxonomy" id="446"/>
    <lineage>
        <taxon>Bacteria</taxon>
        <taxon>Pseudomonadati</taxon>
        <taxon>Pseudomonadota</taxon>
        <taxon>Gammaproteobacteria</taxon>
        <taxon>Legionellales</taxon>
        <taxon>Legionellaceae</taxon>
        <taxon>Legionella</taxon>
    </lineage>
</organism>
<gene>
    <name evidence="2" type="ORF">NCTC12000_01248</name>
    <name evidence="1" type="ORF">O6C86_05875</name>
</gene>
<dbReference type="RefSeq" id="WP_050486552.1">
    <property type="nucleotide sequence ID" value="NZ_BAZA01000064.1"/>
</dbReference>
<evidence type="ECO:0000313" key="3">
    <source>
        <dbReference type="Proteomes" id="UP000254631"/>
    </source>
</evidence>
<dbReference type="EMBL" id="UGOL01000001">
    <property type="protein sequence ID" value="STX79259.1"/>
    <property type="molecule type" value="Genomic_DNA"/>
</dbReference>
<dbReference type="InterPro" id="IPR032581">
    <property type="entry name" value="DUF4917"/>
</dbReference>
<protein>
    <submittedName>
        <fullName evidence="1">DUF4917 family protein</fullName>
    </submittedName>
</protein>